<gene>
    <name evidence="1" type="ORF">FHS52_003203</name>
</gene>
<reference evidence="1 2" key="1">
    <citation type="submission" date="2020-08" db="EMBL/GenBank/DDBJ databases">
        <title>Genomic Encyclopedia of Type Strains, Phase IV (KMG-IV): sequencing the most valuable type-strain genomes for metagenomic binning, comparative biology and taxonomic classification.</title>
        <authorList>
            <person name="Goeker M."/>
        </authorList>
    </citation>
    <scope>NUCLEOTIDE SEQUENCE [LARGE SCALE GENOMIC DNA]</scope>
    <source>
        <strain evidence="1 2">DSM 8510</strain>
    </source>
</reference>
<accession>A0ABR6I3B1</accession>
<proteinExistence type="predicted"/>
<name>A0ABR6I3B1_9SPHN</name>
<evidence type="ECO:0000313" key="2">
    <source>
        <dbReference type="Proteomes" id="UP000548685"/>
    </source>
</evidence>
<comment type="caution">
    <text evidence="1">The sequence shown here is derived from an EMBL/GenBank/DDBJ whole genome shotgun (WGS) entry which is preliminary data.</text>
</comment>
<sequence>MGILLEMLTARAHTQSNSVRLPHGVSLQAHRIKISETCKAGGYGIAFNLEQYDQPAALQQPCAQNGTCRSKVSRWRRLGRAQSAPIWHLGHTGPARSVTLKSDARAPRRLHLGVKPSVISAVSLTRPRLVGLLLPRTARSGSQTQAPPPRAGLQAIDRRRAYPYSRGVLRELPALDRLCAAALRGEVAVLPGQGHALEDGHAERGAINRRLHLHSIAGLLHQCRGLLEGWPQDILPLTPAPPDAARAVRLTGHGTHPQRCQSRAAHAR</sequence>
<dbReference type="EMBL" id="JACICE010000006">
    <property type="protein sequence ID" value="MBB3777206.1"/>
    <property type="molecule type" value="Genomic_DNA"/>
</dbReference>
<organism evidence="1 2">
    <name type="scientific">Erythrobacter ramosus</name>
    <dbReference type="NCBI Taxonomy" id="35811"/>
    <lineage>
        <taxon>Bacteria</taxon>
        <taxon>Pseudomonadati</taxon>
        <taxon>Pseudomonadota</taxon>
        <taxon>Alphaproteobacteria</taxon>
        <taxon>Sphingomonadales</taxon>
        <taxon>Erythrobacteraceae</taxon>
        <taxon>Erythrobacter/Porphyrobacter group</taxon>
        <taxon>Erythrobacter</taxon>
    </lineage>
</organism>
<protein>
    <submittedName>
        <fullName evidence="1">Uncharacterized protein</fullName>
    </submittedName>
</protein>
<keyword evidence="2" id="KW-1185">Reference proteome</keyword>
<dbReference type="Proteomes" id="UP000548685">
    <property type="component" value="Unassembled WGS sequence"/>
</dbReference>
<evidence type="ECO:0000313" key="1">
    <source>
        <dbReference type="EMBL" id="MBB3777206.1"/>
    </source>
</evidence>